<evidence type="ECO:0000313" key="7">
    <source>
        <dbReference type="Proteomes" id="UP000018895"/>
    </source>
</evidence>
<sequence length="101" mass="11413">MATLGKLKFEALVPCLVASFVHLFITTATWGHKHEKFIIQSVTTLSVMTFMKVILASIIFSLLSVLYCQLRHGIQKLSEKLFKKNHMKRAFIGGIIIVAHQ</sequence>
<gene>
    <name evidence="6" type="ORF">JCM9152_4576</name>
</gene>
<dbReference type="RefSeq" id="WP_052016262.1">
    <property type="nucleotide sequence ID" value="NZ_BAUU01000073.1"/>
</dbReference>
<comment type="subcellular location">
    <subcellularLocation>
        <location evidence="1">Membrane</location>
        <topology evidence="1">Multi-pass membrane protein</topology>
    </subcellularLocation>
</comment>
<evidence type="ECO:0000313" key="6">
    <source>
        <dbReference type="EMBL" id="GAE32977.1"/>
    </source>
</evidence>
<evidence type="ECO:0000256" key="4">
    <source>
        <dbReference type="ARBA" id="ARBA00023136"/>
    </source>
</evidence>
<accession>W4QM63</accession>
<keyword evidence="7" id="KW-1185">Reference proteome</keyword>
<evidence type="ECO:0000256" key="1">
    <source>
        <dbReference type="ARBA" id="ARBA00004141"/>
    </source>
</evidence>
<keyword evidence="3 5" id="KW-1133">Transmembrane helix</keyword>
<keyword evidence="2 5" id="KW-0812">Transmembrane</keyword>
<dbReference type="GO" id="GO:0016020">
    <property type="term" value="C:membrane"/>
    <property type="evidence" value="ECO:0007669"/>
    <property type="project" value="UniProtKB-SubCell"/>
</dbReference>
<protein>
    <submittedName>
        <fullName evidence="6">Chloride channel protein</fullName>
    </submittedName>
</protein>
<dbReference type="GO" id="GO:0015108">
    <property type="term" value="F:chloride transmembrane transporter activity"/>
    <property type="evidence" value="ECO:0007669"/>
    <property type="project" value="InterPro"/>
</dbReference>
<organism evidence="6 7">
    <name type="scientific">Halalkalibacter hemicellulosilyticusJCM 9152</name>
    <dbReference type="NCBI Taxonomy" id="1236971"/>
    <lineage>
        <taxon>Bacteria</taxon>
        <taxon>Bacillati</taxon>
        <taxon>Bacillota</taxon>
        <taxon>Bacilli</taxon>
        <taxon>Bacillales</taxon>
        <taxon>Bacillaceae</taxon>
        <taxon>Halalkalibacter</taxon>
    </lineage>
</organism>
<feature type="transmembrane region" description="Helical" evidence="5">
    <location>
        <begin position="50"/>
        <end position="70"/>
    </location>
</feature>
<proteinExistence type="predicted"/>
<dbReference type="Pfam" id="PF00654">
    <property type="entry name" value="Voltage_CLC"/>
    <property type="match status" value="1"/>
</dbReference>
<evidence type="ECO:0000256" key="5">
    <source>
        <dbReference type="SAM" id="Phobius"/>
    </source>
</evidence>
<evidence type="ECO:0000256" key="3">
    <source>
        <dbReference type="ARBA" id="ARBA00022989"/>
    </source>
</evidence>
<dbReference type="InterPro" id="IPR014743">
    <property type="entry name" value="Cl-channel_core"/>
</dbReference>
<comment type="caution">
    <text evidence="6">The sequence shown here is derived from an EMBL/GenBank/DDBJ whole genome shotgun (WGS) entry which is preliminary data.</text>
</comment>
<name>W4QM63_9BACI</name>
<dbReference type="SUPFAM" id="SSF81340">
    <property type="entry name" value="Clc chloride channel"/>
    <property type="match status" value="1"/>
</dbReference>
<keyword evidence="4 5" id="KW-0472">Membrane</keyword>
<dbReference type="Gene3D" id="1.10.3080.10">
    <property type="entry name" value="Clc chloride channel"/>
    <property type="match status" value="1"/>
</dbReference>
<feature type="transmembrane region" description="Helical" evidence="5">
    <location>
        <begin position="12"/>
        <end position="30"/>
    </location>
</feature>
<dbReference type="EMBL" id="BAUU01000073">
    <property type="protein sequence ID" value="GAE32977.1"/>
    <property type="molecule type" value="Genomic_DNA"/>
</dbReference>
<evidence type="ECO:0000256" key="2">
    <source>
        <dbReference type="ARBA" id="ARBA00022692"/>
    </source>
</evidence>
<dbReference type="InterPro" id="IPR001807">
    <property type="entry name" value="ClC"/>
</dbReference>
<dbReference type="STRING" id="1236971.JCM9152_4576"/>
<dbReference type="AlphaFoldDB" id="W4QM63"/>
<reference evidence="6" key="1">
    <citation type="journal article" date="2014" name="Genome Announc.">
        <title>Draft Genome Sequences of Three Alkaliphilic Bacillus Strains, Bacillus wakoensis JCM 9140T, Bacillus akibai JCM 9157T, and Bacillus hemicellulosilyticus JCM 9152T.</title>
        <authorList>
            <person name="Yuki M."/>
            <person name="Oshima K."/>
            <person name="Suda W."/>
            <person name="Oshida Y."/>
            <person name="Kitamura K."/>
            <person name="Iida T."/>
            <person name="Hattori M."/>
            <person name="Ohkuma M."/>
        </authorList>
    </citation>
    <scope>NUCLEOTIDE SEQUENCE [LARGE SCALE GENOMIC DNA]</scope>
    <source>
        <strain evidence="6">JCM 9152</strain>
    </source>
</reference>
<dbReference type="Proteomes" id="UP000018895">
    <property type="component" value="Unassembled WGS sequence"/>
</dbReference>